<proteinExistence type="inferred from homology"/>
<evidence type="ECO:0000256" key="2">
    <source>
        <dbReference type="ARBA" id="ARBA00002923"/>
    </source>
</evidence>
<evidence type="ECO:0000256" key="3">
    <source>
        <dbReference type="ARBA" id="ARBA00005002"/>
    </source>
</evidence>
<comment type="pathway">
    <text evidence="3 12">Glycolipid biosynthesis; lipid IV(A) biosynthesis; lipid IV(A) from (3R)-3-hydroxytetradecanoyl-[acyl-carrier-protein] and UDP-N-acetyl-alpha-D-glucosamine: step 2/6.</text>
</comment>
<dbReference type="InterPro" id="IPR004463">
    <property type="entry name" value="UDP-acyl_GlcNac_deAcase"/>
</dbReference>
<evidence type="ECO:0000256" key="9">
    <source>
        <dbReference type="ARBA" id="ARBA00022833"/>
    </source>
</evidence>
<evidence type="ECO:0000256" key="7">
    <source>
        <dbReference type="ARBA" id="ARBA00022723"/>
    </source>
</evidence>
<reference evidence="13" key="1">
    <citation type="journal article" date="2019" name="PLoS Negl. Trop. Dis.">
        <title>Revisiting the worldwide diversity of Leptospira species in the environment.</title>
        <authorList>
            <person name="Vincent A.T."/>
            <person name="Schiettekatte O."/>
            <person name="Bourhy P."/>
            <person name="Veyrier F.J."/>
            <person name="Picardeau M."/>
        </authorList>
    </citation>
    <scope>NUCLEOTIDE SEQUENCE [LARGE SCALE GENOMIC DNA]</scope>
    <source>
        <strain evidence="13">201800277</strain>
    </source>
</reference>
<accession>A0A2M9Y1A4</accession>
<evidence type="ECO:0000256" key="5">
    <source>
        <dbReference type="ARBA" id="ARBA00022516"/>
    </source>
</evidence>
<feature type="binding site" evidence="12">
    <location>
        <position position="82"/>
    </location>
    <ligand>
        <name>Zn(2+)</name>
        <dbReference type="ChEBI" id="CHEBI:29105"/>
    </ligand>
</feature>
<keyword evidence="8 12" id="KW-0378">Hydrolase</keyword>
<keyword evidence="10 12" id="KW-0443">Lipid metabolism</keyword>
<dbReference type="HAMAP" id="MF_00388">
    <property type="entry name" value="LpxC"/>
    <property type="match status" value="1"/>
</dbReference>
<dbReference type="NCBIfam" id="TIGR00325">
    <property type="entry name" value="lpxC"/>
    <property type="match status" value="1"/>
</dbReference>
<dbReference type="InterPro" id="IPR015870">
    <property type="entry name" value="UDP-acyl_N-AcGlcN_deAcase_N"/>
</dbReference>
<keyword evidence="9 12" id="KW-0862">Zinc</keyword>
<evidence type="ECO:0000256" key="8">
    <source>
        <dbReference type="ARBA" id="ARBA00022801"/>
    </source>
</evidence>
<dbReference type="EMBL" id="RQFP01000014">
    <property type="protein sequence ID" value="TGK91850.1"/>
    <property type="molecule type" value="Genomic_DNA"/>
</dbReference>
<keyword evidence="14" id="KW-1185">Reference proteome</keyword>
<dbReference type="UniPathway" id="UPA00359">
    <property type="reaction ID" value="UER00478"/>
</dbReference>
<dbReference type="GO" id="GO:0016020">
    <property type="term" value="C:membrane"/>
    <property type="evidence" value="ECO:0007669"/>
    <property type="project" value="GOC"/>
</dbReference>
<gene>
    <name evidence="12" type="primary">lpxC</name>
    <name evidence="13" type="ORF">EHQ30_16810</name>
</gene>
<dbReference type="Gene3D" id="3.30.1700.10">
    <property type="entry name" value="lpxc deacetylase, domain 2"/>
    <property type="match status" value="1"/>
</dbReference>
<dbReference type="GO" id="GO:0009245">
    <property type="term" value="P:lipid A biosynthetic process"/>
    <property type="evidence" value="ECO:0007669"/>
    <property type="project" value="UniProtKB-UniRule"/>
</dbReference>
<evidence type="ECO:0000256" key="6">
    <source>
        <dbReference type="ARBA" id="ARBA00022556"/>
    </source>
</evidence>
<dbReference type="GO" id="GO:0046872">
    <property type="term" value="F:metal ion binding"/>
    <property type="evidence" value="ECO:0007669"/>
    <property type="project" value="UniProtKB-KW"/>
</dbReference>
<dbReference type="EC" id="3.5.1.108" evidence="4 12"/>
<dbReference type="Proteomes" id="UP000297891">
    <property type="component" value="Unassembled WGS sequence"/>
</dbReference>
<dbReference type="GO" id="GO:0103117">
    <property type="term" value="F:UDP-3-O-acyl-N-acetylglucosamine deacetylase activity"/>
    <property type="evidence" value="ECO:0007669"/>
    <property type="project" value="UniProtKB-UniRule"/>
</dbReference>
<protein>
    <recommendedName>
        <fullName evidence="4 12">UDP-3-O-acyl-N-acetylglucosamine deacetylase</fullName>
        <shortName evidence="12">UDP-3-O-acyl-GlcNAc deacetylase</shortName>
        <ecNumber evidence="4 12">3.5.1.108</ecNumber>
    </recommendedName>
    <alternativeName>
        <fullName evidence="12">UDP-3-O-[R-3-hydroxymyristoyl]-N-acetylglucosamine deacetylase</fullName>
    </alternativeName>
</protein>
<sequence>MVTAIHRKTIQNSITLRGIGVHSGKMVTLRLHPAEANTGLIFYLYKGTEKIRIPVSLDHVVDTSNATTIGDGSSNRVQTIEHLLAAVHTLGITDCIFEIDSVEVPIMDGSSLPFWEGIRSAGIRVLPETIEPITISNPIWVVDGDKYLVMLPSDELKVTYSIDFNHPLLRGQSYTTTLDESILGTDILPARTFGFLKDVEALQARGLAMGGSLDNAVVLTDDGYLNETLRYDNECVRHKILDLVGDLAVMGRPFRGHLIASKAGHALDISLAKCIMSQVTGNELTQFKSKRIPLFSKKQAAR</sequence>
<evidence type="ECO:0000313" key="13">
    <source>
        <dbReference type="EMBL" id="TGK91850.1"/>
    </source>
</evidence>
<dbReference type="InterPro" id="IPR020568">
    <property type="entry name" value="Ribosomal_Su5_D2-typ_SF"/>
</dbReference>
<evidence type="ECO:0000256" key="11">
    <source>
        <dbReference type="ARBA" id="ARBA00024535"/>
    </source>
</evidence>
<keyword evidence="6 12" id="KW-0441">Lipid A biosynthesis</keyword>
<dbReference type="Pfam" id="PF03331">
    <property type="entry name" value="LpxC"/>
    <property type="match status" value="1"/>
</dbReference>
<dbReference type="RefSeq" id="WP_100790694.1">
    <property type="nucleotide sequence ID" value="NZ_NPDQ01000004.1"/>
</dbReference>
<keyword evidence="7 12" id="KW-0479">Metal-binding</keyword>
<comment type="similarity">
    <text evidence="12">Belongs to the LpxC family.</text>
</comment>
<comment type="cofactor">
    <cofactor evidence="1 12">
        <name>Zn(2+)</name>
        <dbReference type="ChEBI" id="CHEBI:29105"/>
    </cofactor>
</comment>
<evidence type="ECO:0000256" key="12">
    <source>
        <dbReference type="HAMAP-Rule" id="MF_00388"/>
    </source>
</evidence>
<feature type="binding site" evidence="12">
    <location>
        <position position="242"/>
    </location>
    <ligand>
        <name>Zn(2+)</name>
        <dbReference type="ChEBI" id="CHEBI:29105"/>
    </ligand>
</feature>
<organism evidence="13 14">
    <name type="scientific">Leptospira brenneri</name>
    <dbReference type="NCBI Taxonomy" id="2023182"/>
    <lineage>
        <taxon>Bacteria</taxon>
        <taxon>Pseudomonadati</taxon>
        <taxon>Spirochaetota</taxon>
        <taxon>Spirochaetia</taxon>
        <taxon>Leptospirales</taxon>
        <taxon>Leptospiraceae</taxon>
        <taxon>Leptospira</taxon>
    </lineage>
</organism>
<name>A0A2M9Y1A4_9LEPT</name>
<dbReference type="OrthoDB" id="9772788at2"/>
<comment type="catalytic activity">
    <reaction evidence="11 12">
        <text>a UDP-3-O-[(3R)-3-hydroxyacyl]-N-acetyl-alpha-D-glucosamine + H2O = a UDP-3-O-[(3R)-3-hydroxyacyl]-alpha-D-glucosamine + acetate</text>
        <dbReference type="Rhea" id="RHEA:67816"/>
        <dbReference type="ChEBI" id="CHEBI:15377"/>
        <dbReference type="ChEBI" id="CHEBI:30089"/>
        <dbReference type="ChEBI" id="CHEBI:137740"/>
        <dbReference type="ChEBI" id="CHEBI:173225"/>
        <dbReference type="EC" id="3.5.1.108"/>
    </reaction>
</comment>
<evidence type="ECO:0000256" key="4">
    <source>
        <dbReference type="ARBA" id="ARBA00012745"/>
    </source>
</evidence>
<dbReference type="SUPFAM" id="SSF54211">
    <property type="entry name" value="Ribosomal protein S5 domain 2-like"/>
    <property type="match status" value="2"/>
</dbReference>
<evidence type="ECO:0000313" key="14">
    <source>
        <dbReference type="Proteomes" id="UP000297891"/>
    </source>
</evidence>
<keyword evidence="5 12" id="KW-0444">Lipid biosynthesis</keyword>
<evidence type="ECO:0000256" key="1">
    <source>
        <dbReference type="ARBA" id="ARBA00001947"/>
    </source>
</evidence>
<feature type="active site" description="Proton donor" evidence="12">
    <location>
        <position position="265"/>
    </location>
</feature>
<comment type="caution">
    <text evidence="13">The sequence shown here is derived from an EMBL/GenBank/DDBJ whole genome shotgun (WGS) entry which is preliminary data.</text>
</comment>
<dbReference type="AlphaFoldDB" id="A0A2M9Y1A4"/>
<feature type="binding site" evidence="12">
    <location>
        <position position="238"/>
    </location>
    <ligand>
        <name>Zn(2+)</name>
        <dbReference type="ChEBI" id="CHEBI:29105"/>
    </ligand>
</feature>
<comment type="function">
    <text evidence="2 12">Catalyzes the hydrolysis of UDP-3-O-myristoyl-N-acetylglucosamine to form UDP-3-O-myristoylglucosamine and acetate, the committed step in lipid A biosynthesis.</text>
</comment>
<evidence type="ECO:0000256" key="10">
    <source>
        <dbReference type="ARBA" id="ARBA00023098"/>
    </source>
</evidence>
<dbReference type="PANTHER" id="PTHR33694:SF1">
    <property type="entry name" value="UDP-3-O-ACYL-N-ACETYLGLUCOSAMINE DEACETYLASE 1, MITOCHONDRIAL-RELATED"/>
    <property type="match status" value="1"/>
</dbReference>
<dbReference type="InterPro" id="IPR011334">
    <property type="entry name" value="UDP-acyl_GlcNac_deAcase_C"/>
</dbReference>
<dbReference type="PANTHER" id="PTHR33694">
    <property type="entry name" value="UDP-3-O-ACYL-N-ACETYLGLUCOSAMINE DEACETYLASE 1, MITOCHONDRIAL-RELATED"/>
    <property type="match status" value="1"/>
</dbReference>
<dbReference type="Gene3D" id="3.30.230.20">
    <property type="entry name" value="lpxc deacetylase, domain 1"/>
    <property type="match status" value="1"/>
</dbReference>